<accession>A0AAD5R2D6</accession>
<sequence length="54" mass="6080">MADRKNRTGRQGDNGILYIAALCVCDFLMSLSLPPAILIDHGYSDFEMLHDEDH</sequence>
<evidence type="ECO:0000313" key="2">
    <source>
        <dbReference type="EMBL" id="KAJ1367949.1"/>
    </source>
</evidence>
<feature type="transmembrane region" description="Helical" evidence="1">
    <location>
        <begin position="16"/>
        <end position="39"/>
    </location>
</feature>
<protein>
    <submittedName>
        <fullName evidence="2">Uncharacterized protein</fullName>
    </submittedName>
</protein>
<dbReference type="AlphaFoldDB" id="A0AAD5R2D6"/>
<name>A0AAD5R2D6_PARTN</name>
<keyword evidence="1" id="KW-0472">Membrane</keyword>
<gene>
    <name evidence="2" type="ORF">KIN20_028984</name>
</gene>
<keyword evidence="3" id="KW-1185">Reference proteome</keyword>
<proteinExistence type="predicted"/>
<evidence type="ECO:0000256" key="1">
    <source>
        <dbReference type="SAM" id="Phobius"/>
    </source>
</evidence>
<evidence type="ECO:0000313" key="3">
    <source>
        <dbReference type="Proteomes" id="UP001196413"/>
    </source>
</evidence>
<dbReference type="EMBL" id="JAHQIW010006047">
    <property type="protein sequence ID" value="KAJ1367949.1"/>
    <property type="molecule type" value="Genomic_DNA"/>
</dbReference>
<keyword evidence="1" id="KW-0812">Transmembrane</keyword>
<dbReference type="Proteomes" id="UP001196413">
    <property type="component" value="Unassembled WGS sequence"/>
</dbReference>
<organism evidence="2 3">
    <name type="scientific">Parelaphostrongylus tenuis</name>
    <name type="common">Meningeal worm</name>
    <dbReference type="NCBI Taxonomy" id="148309"/>
    <lineage>
        <taxon>Eukaryota</taxon>
        <taxon>Metazoa</taxon>
        <taxon>Ecdysozoa</taxon>
        <taxon>Nematoda</taxon>
        <taxon>Chromadorea</taxon>
        <taxon>Rhabditida</taxon>
        <taxon>Rhabditina</taxon>
        <taxon>Rhabditomorpha</taxon>
        <taxon>Strongyloidea</taxon>
        <taxon>Metastrongylidae</taxon>
        <taxon>Parelaphostrongylus</taxon>
    </lineage>
</organism>
<comment type="caution">
    <text evidence="2">The sequence shown here is derived from an EMBL/GenBank/DDBJ whole genome shotgun (WGS) entry which is preliminary data.</text>
</comment>
<reference evidence="2" key="1">
    <citation type="submission" date="2021-06" db="EMBL/GenBank/DDBJ databases">
        <title>Parelaphostrongylus tenuis whole genome reference sequence.</title>
        <authorList>
            <person name="Garwood T.J."/>
            <person name="Larsen P.A."/>
            <person name="Fountain-Jones N.M."/>
            <person name="Garbe J.R."/>
            <person name="Macchietto M.G."/>
            <person name="Kania S.A."/>
            <person name="Gerhold R.W."/>
            <person name="Richards J.E."/>
            <person name="Wolf T.M."/>
        </authorList>
    </citation>
    <scope>NUCLEOTIDE SEQUENCE</scope>
    <source>
        <strain evidence="2">MNPRO001-30</strain>
        <tissue evidence="2">Meninges</tissue>
    </source>
</reference>
<keyword evidence="1" id="KW-1133">Transmembrane helix</keyword>